<feature type="transmembrane region" description="Helical" evidence="6">
    <location>
        <begin position="33"/>
        <end position="52"/>
    </location>
</feature>
<dbReference type="InterPro" id="IPR006214">
    <property type="entry name" value="Bax_inhibitor_1-related"/>
</dbReference>
<keyword evidence="5 6" id="KW-0472">Membrane</keyword>
<sequence length="243" mass="26018">MIQRNQMAQSAAAGAVAAPRVSVDVQTRVVNQVYTWMTLGLALTATVGYYVSGNEMLRNIIFSNNLILIGLVIAQLGIVVGLSAGINRMSGSVATGLFILYSALTGLTFSAIFMVYTSSSIASTFFVTSGTFAAMSVFGHTTKRDLTKLGNIAFMALIGIILASLVNMFMQNSMLELVISVIGVLLFTGLTAYDAQRIKEMAAMVTDGESEAKVSVMGALSLYLNFINLFLMLLRFLGVARDE</sequence>
<evidence type="ECO:0000256" key="2">
    <source>
        <dbReference type="ARBA" id="ARBA00010350"/>
    </source>
</evidence>
<comment type="similarity">
    <text evidence="2 6">Belongs to the BI1 family.</text>
</comment>
<evidence type="ECO:0000256" key="4">
    <source>
        <dbReference type="ARBA" id="ARBA00022989"/>
    </source>
</evidence>
<evidence type="ECO:0000256" key="1">
    <source>
        <dbReference type="ARBA" id="ARBA00004141"/>
    </source>
</evidence>
<evidence type="ECO:0000256" key="6">
    <source>
        <dbReference type="RuleBase" id="RU004379"/>
    </source>
</evidence>
<keyword evidence="4 6" id="KW-1133">Transmembrane helix</keyword>
<dbReference type="RefSeq" id="WP_110022061.1">
    <property type="nucleotide sequence ID" value="NZ_PDNZ01000001.1"/>
</dbReference>
<feature type="transmembrane region" description="Helical" evidence="6">
    <location>
        <begin position="216"/>
        <end position="237"/>
    </location>
</feature>
<feature type="transmembrane region" description="Helical" evidence="6">
    <location>
        <begin position="98"/>
        <end position="116"/>
    </location>
</feature>
<dbReference type="Pfam" id="PF01027">
    <property type="entry name" value="Bax1-I"/>
    <property type="match status" value="1"/>
</dbReference>
<dbReference type="CDD" id="cd10432">
    <property type="entry name" value="BI-1-like_bacterial"/>
    <property type="match status" value="1"/>
</dbReference>
<evidence type="ECO:0000313" key="8">
    <source>
        <dbReference type="Proteomes" id="UP000246278"/>
    </source>
</evidence>
<comment type="subcellular location">
    <subcellularLocation>
        <location evidence="1">Membrane</location>
        <topology evidence="1">Multi-pass membrane protein</topology>
    </subcellularLocation>
</comment>
<dbReference type="EMBL" id="PDNZ01000001">
    <property type="protein sequence ID" value="PWW83179.1"/>
    <property type="molecule type" value="Genomic_DNA"/>
</dbReference>
<dbReference type="OrthoDB" id="9793828at2"/>
<evidence type="ECO:0008006" key="9">
    <source>
        <dbReference type="Google" id="ProtNLM"/>
    </source>
</evidence>
<gene>
    <name evidence="7" type="ORF">CR164_01060</name>
</gene>
<evidence type="ECO:0000313" key="7">
    <source>
        <dbReference type="EMBL" id="PWW83179.1"/>
    </source>
</evidence>
<feature type="transmembrane region" description="Helical" evidence="6">
    <location>
        <begin position="121"/>
        <end position="140"/>
    </location>
</feature>
<comment type="caution">
    <text evidence="7">The sequence shown here is derived from an EMBL/GenBank/DDBJ whole genome shotgun (WGS) entry which is preliminary data.</text>
</comment>
<keyword evidence="3 6" id="KW-0812">Transmembrane</keyword>
<protein>
    <recommendedName>
        <fullName evidence="9">BAX inhibitor (BI)-1/YccA family protein</fullName>
    </recommendedName>
</protein>
<dbReference type="Proteomes" id="UP000246278">
    <property type="component" value="Unassembled WGS sequence"/>
</dbReference>
<dbReference type="GO" id="GO:0005886">
    <property type="term" value="C:plasma membrane"/>
    <property type="evidence" value="ECO:0007669"/>
    <property type="project" value="TreeGrafter"/>
</dbReference>
<proteinExistence type="inferred from homology"/>
<dbReference type="PANTHER" id="PTHR23291">
    <property type="entry name" value="BAX INHIBITOR-RELATED"/>
    <property type="match status" value="1"/>
</dbReference>
<feature type="transmembrane region" description="Helical" evidence="6">
    <location>
        <begin position="152"/>
        <end position="170"/>
    </location>
</feature>
<dbReference type="AlphaFoldDB" id="A0A317T8U9"/>
<evidence type="ECO:0000256" key="5">
    <source>
        <dbReference type="ARBA" id="ARBA00023136"/>
    </source>
</evidence>
<keyword evidence="8" id="KW-1185">Reference proteome</keyword>
<evidence type="ECO:0000256" key="3">
    <source>
        <dbReference type="ARBA" id="ARBA00022692"/>
    </source>
</evidence>
<reference evidence="8" key="1">
    <citation type="submission" date="2017-10" db="EMBL/GenBank/DDBJ databases">
        <authorList>
            <person name="Gaisin V.A."/>
            <person name="Rysina M.S."/>
            <person name="Grouzdev D.S."/>
        </authorList>
    </citation>
    <scope>NUCLEOTIDE SEQUENCE [LARGE SCALE GENOMIC DNA]</scope>
    <source>
        <strain evidence="8">V1</strain>
    </source>
</reference>
<dbReference type="PANTHER" id="PTHR23291:SF50">
    <property type="entry name" value="PROTEIN LIFEGUARD 4"/>
    <property type="match status" value="1"/>
</dbReference>
<feature type="transmembrane region" description="Helical" evidence="6">
    <location>
        <begin position="177"/>
        <end position="196"/>
    </location>
</feature>
<name>A0A317T8U9_9CHLB</name>
<feature type="transmembrane region" description="Helical" evidence="6">
    <location>
        <begin position="64"/>
        <end position="86"/>
    </location>
</feature>
<organism evidence="7 8">
    <name type="scientific">Prosthecochloris marina</name>
    <dbReference type="NCBI Taxonomy" id="2017681"/>
    <lineage>
        <taxon>Bacteria</taxon>
        <taxon>Pseudomonadati</taxon>
        <taxon>Chlorobiota</taxon>
        <taxon>Chlorobiia</taxon>
        <taxon>Chlorobiales</taxon>
        <taxon>Chlorobiaceae</taxon>
        <taxon>Prosthecochloris</taxon>
    </lineage>
</organism>
<accession>A0A317T8U9</accession>